<gene>
    <name evidence="1" type="ORF">DRJ21_02065</name>
</gene>
<proteinExistence type="predicted"/>
<dbReference type="AlphaFoldDB" id="A0A497ERS4"/>
<evidence type="ECO:0000313" key="2">
    <source>
        <dbReference type="Proteomes" id="UP000281962"/>
    </source>
</evidence>
<comment type="caution">
    <text evidence="1">The sequence shown here is derived from an EMBL/GenBank/DDBJ whole genome shotgun (WGS) entry which is preliminary data.</text>
</comment>
<protein>
    <recommendedName>
        <fullName evidence="3">CooT family nickel-binding protein</fullName>
    </recommendedName>
</protein>
<organism evidence="1 2">
    <name type="scientific">Thermoproteota archaeon</name>
    <dbReference type="NCBI Taxonomy" id="2056631"/>
    <lineage>
        <taxon>Archaea</taxon>
        <taxon>Thermoproteota</taxon>
    </lineage>
</organism>
<name>A0A497ERS4_9CREN</name>
<evidence type="ECO:0000313" key="1">
    <source>
        <dbReference type="EMBL" id="RLE49937.1"/>
    </source>
</evidence>
<dbReference type="EMBL" id="QMQY01000079">
    <property type="protein sequence ID" value="RLE49937.1"/>
    <property type="molecule type" value="Genomic_DNA"/>
</dbReference>
<sequence length="114" mass="13111">MCEFKVLARSFNSIEDVGSDIIYAKFNYGDVTLRDIIGNEKTVNSAIIDEVNVAKEQLKLFKHPIIKLLFNFLKKYEECLNTGVYSEELESLWEDVKSAGSNMVREIWLKLKGD</sequence>
<dbReference type="Proteomes" id="UP000281962">
    <property type="component" value="Unassembled WGS sequence"/>
</dbReference>
<reference evidence="1 2" key="1">
    <citation type="submission" date="2018-06" db="EMBL/GenBank/DDBJ databases">
        <title>Extensive metabolic versatility and redundancy in microbially diverse, dynamic hydrothermal sediments.</title>
        <authorList>
            <person name="Dombrowski N."/>
            <person name="Teske A."/>
            <person name="Baker B.J."/>
        </authorList>
    </citation>
    <scope>NUCLEOTIDE SEQUENCE [LARGE SCALE GENOMIC DNA]</scope>
    <source>
        <strain evidence="1">B30_G17</strain>
    </source>
</reference>
<evidence type="ECO:0008006" key="3">
    <source>
        <dbReference type="Google" id="ProtNLM"/>
    </source>
</evidence>
<accession>A0A497ERS4</accession>